<dbReference type="AlphaFoldDB" id="A0A285KQC6"/>
<evidence type="ECO:0000313" key="2">
    <source>
        <dbReference type="Proteomes" id="UP000219612"/>
    </source>
</evidence>
<sequence length="119" mass="13778">MVTGDDRRMRELTYLNGRWWDWQVDQWDTSVLRLRADNDLTYHHSVEVTFTEVVWASSADLFHHPVFRAPTPAELAFAQQVVNDDGYRVFTWDAETAAATVPMMVIAQSVRVTEGIVRH</sequence>
<dbReference type="Proteomes" id="UP000219612">
    <property type="component" value="Unassembled WGS sequence"/>
</dbReference>
<accession>A0A285KQC6</accession>
<organism evidence="1 2">
    <name type="scientific">Paractinoplanes atraurantiacus</name>
    <dbReference type="NCBI Taxonomy" id="1036182"/>
    <lineage>
        <taxon>Bacteria</taxon>
        <taxon>Bacillati</taxon>
        <taxon>Actinomycetota</taxon>
        <taxon>Actinomycetes</taxon>
        <taxon>Micromonosporales</taxon>
        <taxon>Micromonosporaceae</taxon>
        <taxon>Paractinoplanes</taxon>
    </lineage>
</organism>
<evidence type="ECO:0000313" key="1">
    <source>
        <dbReference type="EMBL" id="SNY74839.1"/>
    </source>
</evidence>
<name>A0A285KQC6_9ACTN</name>
<proteinExistence type="predicted"/>
<protein>
    <submittedName>
        <fullName evidence="1">Uncharacterized protein</fullName>
    </submittedName>
</protein>
<dbReference type="EMBL" id="OBDY01000053">
    <property type="protein sequence ID" value="SNY74839.1"/>
    <property type="molecule type" value="Genomic_DNA"/>
</dbReference>
<reference evidence="1 2" key="1">
    <citation type="submission" date="2017-09" db="EMBL/GenBank/DDBJ databases">
        <authorList>
            <person name="Ehlers B."/>
            <person name="Leendertz F.H."/>
        </authorList>
    </citation>
    <scope>NUCLEOTIDE SEQUENCE [LARGE SCALE GENOMIC DNA]</scope>
    <source>
        <strain evidence="1 2">CGMCC 4.6857</strain>
    </source>
</reference>
<keyword evidence="2" id="KW-1185">Reference proteome</keyword>
<gene>
    <name evidence="1" type="ORF">SAMN05421748_15334</name>
</gene>